<dbReference type="InterPro" id="IPR036271">
    <property type="entry name" value="Tet_transcr_reg_TetR-rel_C_sf"/>
</dbReference>
<evidence type="ECO:0000259" key="5">
    <source>
        <dbReference type="PROSITE" id="PS50977"/>
    </source>
</evidence>
<keyword evidence="2 4" id="KW-0238">DNA-binding</keyword>
<evidence type="ECO:0000256" key="2">
    <source>
        <dbReference type="ARBA" id="ARBA00023125"/>
    </source>
</evidence>
<dbReference type="PROSITE" id="PS50977">
    <property type="entry name" value="HTH_TETR_2"/>
    <property type="match status" value="1"/>
</dbReference>
<dbReference type="InterPro" id="IPR050109">
    <property type="entry name" value="HTH-type_TetR-like_transc_reg"/>
</dbReference>
<dbReference type="SUPFAM" id="SSF46689">
    <property type="entry name" value="Homeodomain-like"/>
    <property type="match status" value="1"/>
</dbReference>
<name>A0ABQ2B514_9MICO</name>
<dbReference type="InterPro" id="IPR009057">
    <property type="entry name" value="Homeodomain-like_sf"/>
</dbReference>
<dbReference type="Proteomes" id="UP000632535">
    <property type="component" value="Unassembled WGS sequence"/>
</dbReference>
<evidence type="ECO:0000256" key="1">
    <source>
        <dbReference type="ARBA" id="ARBA00023015"/>
    </source>
</evidence>
<keyword evidence="7" id="KW-1185">Reference proteome</keyword>
<evidence type="ECO:0000256" key="4">
    <source>
        <dbReference type="PROSITE-ProRule" id="PRU00335"/>
    </source>
</evidence>
<gene>
    <name evidence="6" type="ORF">GCM10007368_09590</name>
</gene>
<evidence type="ECO:0000313" key="6">
    <source>
        <dbReference type="EMBL" id="GGI06124.1"/>
    </source>
</evidence>
<feature type="DNA-binding region" description="H-T-H motif" evidence="4">
    <location>
        <begin position="41"/>
        <end position="60"/>
    </location>
</feature>
<dbReference type="SUPFAM" id="SSF48498">
    <property type="entry name" value="Tetracyclin repressor-like, C-terminal domain"/>
    <property type="match status" value="1"/>
</dbReference>
<dbReference type="Gene3D" id="1.10.357.10">
    <property type="entry name" value="Tetracycline Repressor, domain 2"/>
    <property type="match status" value="1"/>
</dbReference>
<evidence type="ECO:0000256" key="3">
    <source>
        <dbReference type="ARBA" id="ARBA00023163"/>
    </source>
</evidence>
<reference evidence="7" key="1">
    <citation type="journal article" date="2019" name="Int. J. Syst. Evol. Microbiol.">
        <title>The Global Catalogue of Microorganisms (GCM) 10K type strain sequencing project: providing services to taxonomists for standard genome sequencing and annotation.</title>
        <authorList>
            <consortium name="The Broad Institute Genomics Platform"/>
            <consortium name="The Broad Institute Genome Sequencing Center for Infectious Disease"/>
            <person name="Wu L."/>
            <person name="Ma J."/>
        </authorList>
    </citation>
    <scope>NUCLEOTIDE SEQUENCE [LARGE SCALE GENOMIC DNA]</scope>
    <source>
        <strain evidence="7">CCM 8653</strain>
    </source>
</reference>
<dbReference type="Pfam" id="PF00440">
    <property type="entry name" value="TetR_N"/>
    <property type="match status" value="1"/>
</dbReference>
<protein>
    <recommendedName>
        <fullName evidence="5">HTH tetR-type domain-containing protein</fullName>
    </recommendedName>
</protein>
<dbReference type="PANTHER" id="PTHR30055:SF234">
    <property type="entry name" value="HTH-TYPE TRANSCRIPTIONAL REGULATOR BETI"/>
    <property type="match status" value="1"/>
</dbReference>
<dbReference type="RefSeq" id="WP_188522535.1">
    <property type="nucleotide sequence ID" value="NZ_BMDG01000003.1"/>
</dbReference>
<sequence length="210" mass="22573">MPDRQDAVPRTKEYATGRVTRRAIIAEAAEAFAEKGFHGASLRGIAREAGVDHATLMHHFGNKTALLLAVIEWHDAQDAATSLPAMDFTVEGVVDAFVGVAERNRATPGLVQLLSTLSAEAGREGHPARAALQQRHQVLVDVFAAIIRLRRDEGAVDDDGLSPEVHAALIVSTWEGLQVYDALHPGDVDVPELLARTLRRELGLDGPLSG</sequence>
<dbReference type="InterPro" id="IPR001647">
    <property type="entry name" value="HTH_TetR"/>
</dbReference>
<organism evidence="6 7">
    <name type="scientific">Isoptericola cucumis</name>
    <dbReference type="NCBI Taxonomy" id="1776856"/>
    <lineage>
        <taxon>Bacteria</taxon>
        <taxon>Bacillati</taxon>
        <taxon>Actinomycetota</taxon>
        <taxon>Actinomycetes</taxon>
        <taxon>Micrococcales</taxon>
        <taxon>Promicromonosporaceae</taxon>
        <taxon>Isoptericola</taxon>
    </lineage>
</organism>
<feature type="domain" description="HTH tetR-type" evidence="5">
    <location>
        <begin position="18"/>
        <end position="78"/>
    </location>
</feature>
<accession>A0ABQ2B514</accession>
<comment type="caution">
    <text evidence="6">The sequence shown here is derived from an EMBL/GenBank/DDBJ whole genome shotgun (WGS) entry which is preliminary data.</text>
</comment>
<dbReference type="EMBL" id="BMDG01000003">
    <property type="protein sequence ID" value="GGI06124.1"/>
    <property type="molecule type" value="Genomic_DNA"/>
</dbReference>
<dbReference type="PRINTS" id="PR00455">
    <property type="entry name" value="HTHTETR"/>
</dbReference>
<proteinExistence type="predicted"/>
<dbReference type="PANTHER" id="PTHR30055">
    <property type="entry name" value="HTH-TYPE TRANSCRIPTIONAL REGULATOR RUTR"/>
    <property type="match status" value="1"/>
</dbReference>
<keyword evidence="1" id="KW-0805">Transcription regulation</keyword>
<evidence type="ECO:0000313" key="7">
    <source>
        <dbReference type="Proteomes" id="UP000632535"/>
    </source>
</evidence>
<keyword evidence="3" id="KW-0804">Transcription</keyword>